<name>A0A4R1BBX8_9BACT</name>
<dbReference type="Pfam" id="PF04972">
    <property type="entry name" value="BON"/>
    <property type="match status" value="1"/>
</dbReference>
<feature type="compositionally biased region" description="Polar residues" evidence="1">
    <location>
        <begin position="116"/>
        <end position="132"/>
    </location>
</feature>
<evidence type="ECO:0000259" key="2">
    <source>
        <dbReference type="PROSITE" id="PS50914"/>
    </source>
</evidence>
<feature type="compositionally biased region" description="Basic and acidic residues" evidence="1">
    <location>
        <begin position="71"/>
        <end position="82"/>
    </location>
</feature>
<accession>A0A4R1BBX8</accession>
<feature type="compositionally biased region" description="Basic and acidic residues" evidence="1">
    <location>
        <begin position="383"/>
        <end position="392"/>
    </location>
</feature>
<dbReference type="PROSITE" id="PS50914">
    <property type="entry name" value="BON"/>
    <property type="match status" value="1"/>
</dbReference>
<dbReference type="Proteomes" id="UP000295334">
    <property type="component" value="Unassembled WGS sequence"/>
</dbReference>
<dbReference type="RefSeq" id="WP_131449439.1">
    <property type="nucleotide sequence ID" value="NZ_SJZI01000042.1"/>
</dbReference>
<evidence type="ECO:0000313" key="3">
    <source>
        <dbReference type="EMBL" id="TCJ14448.1"/>
    </source>
</evidence>
<reference evidence="3 4" key="1">
    <citation type="submission" date="2019-03" db="EMBL/GenBank/DDBJ databases">
        <authorList>
            <person name="Kim M.K.M."/>
        </authorList>
    </citation>
    <scope>NUCLEOTIDE SEQUENCE [LARGE SCALE GENOMIC DNA]</scope>
    <source>
        <strain evidence="3 4">17J68-12</strain>
    </source>
</reference>
<organism evidence="3 4">
    <name type="scientific">Flaviaesturariibacter flavus</name>
    <dbReference type="NCBI Taxonomy" id="2502780"/>
    <lineage>
        <taxon>Bacteria</taxon>
        <taxon>Pseudomonadati</taxon>
        <taxon>Bacteroidota</taxon>
        <taxon>Chitinophagia</taxon>
        <taxon>Chitinophagales</taxon>
        <taxon>Chitinophagaceae</taxon>
        <taxon>Flaviaestuariibacter</taxon>
    </lineage>
</organism>
<dbReference type="AlphaFoldDB" id="A0A4R1BBX8"/>
<dbReference type="PANTHER" id="PTHR34606">
    <property type="entry name" value="BON DOMAIN-CONTAINING PROTEIN"/>
    <property type="match status" value="1"/>
</dbReference>
<dbReference type="EMBL" id="SJZI01000042">
    <property type="protein sequence ID" value="TCJ14448.1"/>
    <property type="molecule type" value="Genomic_DNA"/>
</dbReference>
<feature type="compositionally biased region" description="Polar residues" evidence="1">
    <location>
        <begin position="139"/>
        <end position="148"/>
    </location>
</feature>
<evidence type="ECO:0000256" key="1">
    <source>
        <dbReference type="SAM" id="MobiDB-lite"/>
    </source>
</evidence>
<feature type="compositionally biased region" description="Polar residues" evidence="1">
    <location>
        <begin position="86"/>
        <end position="101"/>
    </location>
</feature>
<dbReference type="OrthoDB" id="680465at2"/>
<comment type="caution">
    <text evidence="3">The sequence shown here is derived from an EMBL/GenBank/DDBJ whole genome shotgun (WGS) entry which is preliminary data.</text>
</comment>
<feature type="compositionally biased region" description="Basic and acidic residues" evidence="1">
    <location>
        <begin position="29"/>
        <end position="42"/>
    </location>
</feature>
<sequence>MAEHNQDQFNYGRRQDSGSYGQSGGFQDKWMRGEEDYPDRGEYPYNQPGGSQQQYGNAGQRRQGGQQQSGDDQRFRHQEHNRPNPGDSSQPGSHYNDQPQGQHLGFRGATRGQDFYEQSNYGQPNYGIQQRGQDFYEQGGQQYRNTNYGGYEQHQSHRGDQRFGNPVYNQGQQYPEPWERAPYAPHHYGGPQPGSQQHYSLAGYGPQQPGGYNFHPDEGQHRNPYFGVQQPAFAHHPGGFRGRGPRDYHRSEERIREDVCDRLTDDDWLDASHVQVQVQGNEVILSGEVNSREEKRRAEDVVESISGVQHVENRIRVNHQEGRGTGYDRHVSQHQYTGVADTPGKIGNESGTTNEVIRNAGARNNAGLDPNNTDRPRTRKRSDKGSHKEPGA</sequence>
<feature type="domain" description="BON" evidence="2">
    <location>
        <begin position="251"/>
        <end position="319"/>
    </location>
</feature>
<dbReference type="SMART" id="SM00749">
    <property type="entry name" value="BON"/>
    <property type="match status" value="1"/>
</dbReference>
<protein>
    <submittedName>
        <fullName evidence="3">BON domain-containing protein</fullName>
    </submittedName>
</protein>
<dbReference type="InterPro" id="IPR051686">
    <property type="entry name" value="Lipoprotein_DolP"/>
</dbReference>
<feature type="region of interest" description="Disordered" evidence="1">
    <location>
        <begin position="1"/>
        <end position="222"/>
    </location>
</feature>
<dbReference type="PANTHER" id="PTHR34606:SF15">
    <property type="entry name" value="BON DOMAIN-CONTAINING PROTEIN"/>
    <property type="match status" value="1"/>
</dbReference>
<dbReference type="InterPro" id="IPR007055">
    <property type="entry name" value="BON_dom"/>
</dbReference>
<proteinExistence type="predicted"/>
<feature type="region of interest" description="Disordered" evidence="1">
    <location>
        <begin position="335"/>
        <end position="392"/>
    </location>
</feature>
<evidence type="ECO:0000313" key="4">
    <source>
        <dbReference type="Proteomes" id="UP000295334"/>
    </source>
</evidence>
<dbReference type="Gene3D" id="3.30.1340.30">
    <property type="match status" value="1"/>
</dbReference>
<keyword evidence="4" id="KW-1185">Reference proteome</keyword>
<gene>
    <name evidence="3" type="ORF">EPD60_10685</name>
</gene>
<dbReference type="InterPro" id="IPR014004">
    <property type="entry name" value="Transpt-assoc_nodulatn_dom_bac"/>
</dbReference>
<feature type="compositionally biased region" description="Low complexity" evidence="1">
    <location>
        <begin position="52"/>
        <end position="70"/>
    </location>
</feature>